<dbReference type="PATRIC" id="fig|1127699.3.peg.2017"/>
<dbReference type="EMBL" id="AMEP01000142">
    <property type="protein sequence ID" value="EKX97288.1"/>
    <property type="molecule type" value="Genomic_DNA"/>
</dbReference>
<dbReference type="Pfam" id="PF20351">
    <property type="entry name" value="DUF6646"/>
    <property type="match status" value="1"/>
</dbReference>
<evidence type="ECO:0008006" key="4">
    <source>
        <dbReference type="Google" id="ProtNLM"/>
    </source>
</evidence>
<dbReference type="RefSeq" id="WP_009161067.1">
    <property type="nucleotide sequence ID" value="NZ_KB290960.1"/>
</dbReference>
<reference evidence="2 3" key="1">
    <citation type="submission" date="2012-05" db="EMBL/GenBank/DDBJ databases">
        <authorList>
            <person name="Weinstock G."/>
            <person name="Sodergren E."/>
            <person name="Lobos E.A."/>
            <person name="Fulton L."/>
            <person name="Fulton R."/>
            <person name="Courtney L."/>
            <person name="Fronick C."/>
            <person name="O'Laughlin M."/>
            <person name="Godfrey J."/>
            <person name="Wilson R.M."/>
            <person name="Miner T."/>
            <person name="Farmer C."/>
            <person name="Delehaunty K."/>
            <person name="Cordes M."/>
            <person name="Minx P."/>
            <person name="Tomlinson C."/>
            <person name="Chen J."/>
            <person name="Wollam A."/>
            <person name="Pepin K.H."/>
            <person name="Bhonagiri V."/>
            <person name="Zhang X."/>
            <person name="Suruliraj S."/>
            <person name="Warren W."/>
            <person name="Mitreva M."/>
            <person name="Mardis E.R."/>
            <person name="Wilson R.K."/>
        </authorList>
    </citation>
    <scope>NUCLEOTIDE SEQUENCE [LARGE SCALE GENOMIC DNA]</scope>
    <source>
        <strain evidence="2 3">F0055</strain>
    </source>
</reference>
<evidence type="ECO:0000313" key="2">
    <source>
        <dbReference type="EMBL" id="EKX97288.1"/>
    </source>
</evidence>
<name>L1N1D2_9BACT</name>
<protein>
    <recommendedName>
        <fullName evidence="4">Outer membrane protein beta-barrel domain-containing protein</fullName>
    </recommendedName>
</protein>
<feature type="chain" id="PRO_5003954092" description="Outer membrane protein beta-barrel domain-containing protein" evidence="1">
    <location>
        <begin position="26"/>
        <end position="170"/>
    </location>
</feature>
<evidence type="ECO:0000313" key="3">
    <source>
        <dbReference type="Proteomes" id="UP000010433"/>
    </source>
</evidence>
<dbReference type="AlphaFoldDB" id="L1N1D2"/>
<organism evidence="2 3">
    <name type="scientific">Hoylesella saccharolytica F0055</name>
    <dbReference type="NCBI Taxonomy" id="1127699"/>
    <lineage>
        <taxon>Bacteria</taxon>
        <taxon>Pseudomonadati</taxon>
        <taxon>Bacteroidota</taxon>
        <taxon>Bacteroidia</taxon>
        <taxon>Bacteroidales</taxon>
        <taxon>Prevotellaceae</taxon>
        <taxon>Hoylesella</taxon>
    </lineage>
</organism>
<dbReference type="STRING" id="1127699.HMPREF9151_02206"/>
<comment type="caution">
    <text evidence="2">The sequence shown here is derived from an EMBL/GenBank/DDBJ whole genome shotgun (WGS) entry which is preliminary data.</text>
</comment>
<accession>L1N1D2</accession>
<dbReference type="Proteomes" id="UP000010433">
    <property type="component" value="Unassembled WGS sequence"/>
</dbReference>
<dbReference type="HOGENOM" id="CLU_1531198_0_0_10"/>
<evidence type="ECO:0000256" key="1">
    <source>
        <dbReference type="SAM" id="SignalP"/>
    </source>
</evidence>
<proteinExistence type="predicted"/>
<sequence>MKNVFSIRLLLIIAVILFASQQLRAQAFDGADDHRLSVGYSHIGSLSGVELGYEEGFNDYFSWGMQITALFIGEKPDGDGKFLDAYDVSCRLNFHWSEVFKLPSKFDVYTGIAAGLKTVGLGCGARYHFSEHFGVYAAAHYAPFSTFTLSDSRTYYKGKPALSVGLTIGW</sequence>
<feature type="signal peptide" evidence="1">
    <location>
        <begin position="1"/>
        <end position="25"/>
    </location>
</feature>
<gene>
    <name evidence="2" type="ORF">HMPREF9151_02206</name>
</gene>
<keyword evidence="1" id="KW-0732">Signal</keyword>
<dbReference type="InterPro" id="IPR046588">
    <property type="entry name" value="DUF6646"/>
</dbReference>
<keyword evidence="3" id="KW-1185">Reference proteome</keyword>